<dbReference type="Gene3D" id="1.10.1740.10">
    <property type="match status" value="1"/>
</dbReference>
<dbReference type="PANTHER" id="PTHR43133">
    <property type="entry name" value="RNA POLYMERASE ECF-TYPE SIGMA FACTO"/>
    <property type="match status" value="1"/>
</dbReference>
<dbReference type="InterPro" id="IPR039425">
    <property type="entry name" value="RNA_pol_sigma-70-like"/>
</dbReference>
<keyword evidence="3" id="KW-0731">Sigma factor</keyword>
<feature type="domain" description="RNA polymerase sigma-70 region 2" evidence="5">
    <location>
        <begin position="26"/>
        <end position="91"/>
    </location>
</feature>
<keyword evidence="8" id="KW-1185">Reference proteome</keyword>
<dbReference type="InterPro" id="IPR036388">
    <property type="entry name" value="WH-like_DNA-bd_sf"/>
</dbReference>
<gene>
    <name evidence="7" type="ORF">WH52_03065</name>
</gene>
<evidence type="ECO:0000256" key="1">
    <source>
        <dbReference type="ARBA" id="ARBA00010641"/>
    </source>
</evidence>
<dbReference type="GO" id="GO:0016987">
    <property type="term" value="F:sigma factor activity"/>
    <property type="evidence" value="ECO:0007669"/>
    <property type="project" value="UniProtKB-KW"/>
</dbReference>
<dbReference type="OrthoDB" id="9780326at2"/>
<proteinExistence type="inferred from homology"/>
<dbReference type="PANTHER" id="PTHR43133:SF51">
    <property type="entry name" value="RNA POLYMERASE SIGMA FACTOR"/>
    <property type="match status" value="1"/>
</dbReference>
<keyword evidence="2" id="KW-0805">Transcription regulation</keyword>
<evidence type="ECO:0000313" key="8">
    <source>
        <dbReference type="Proteomes" id="UP000194221"/>
    </source>
</evidence>
<dbReference type="GO" id="GO:0003677">
    <property type="term" value="F:DNA binding"/>
    <property type="evidence" value="ECO:0007669"/>
    <property type="project" value="InterPro"/>
</dbReference>
<dbReference type="InterPro" id="IPR007627">
    <property type="entry name" value="RNA_pol_sigma70_r2"/>
</dbReference>
<dbReference type="Proteomes" id="UP000194221">
    <property type="component" value="Unassembled WGS sequence"/>
</dbReference>
<sequence>MINEAEFIQQLTSKKHQEKAFAKLLHLYQERLYWHIRKIVITHENADDVLQNTFIRVYKSLANFKQQSSLHTWMYKIAYNESIRFLESQKKKTFSSIDEVSDKYLGSLKDDVFFDGDEAQLKLQKTLLQLSEKQRQVFQMKYYDNLKFREIASIIEMKEATVKTHYYGAVKHIENTITSVGYIEKIKMV</sequence>
<organism evidence="7 8">
    <name type="scientific">Tenacibaculum holothuriorum</name>
    <dbReference type="NCBI Taxonomy" id="1635173"/>
    <lineage>
        <taxon>Bacteria</taxon>
        <taxon>Pseudomonadati</taxon>
        <taxon>Bacteroidota</taxon>
        <taxon>Flavobacteriia</taxon>
        <taxon>Flavobacteriales</taxon>
        <taxon>Flavobacteriaceae</taxon>
        <taxon>Tenacibaculum</taxon>
    </lineage>
</organism>
<dbReference type="Pfam" id="PF04542">
    <property type="entry name" value="Sigma70_r2"/>
    <property type="match status" value="1"/>
</dbReference>
<feature type="domain" description="RNA polymerase sigma factor 70 region 4 type 2" evidence="6">
    <location>
        <begin position="121"/>
        <end position="173"/>
    </location>
</feature>
<evidence type="ECO:0000256" key="2">
    <source>
        <dbReference type="ARBA" id="ARBA00023015"/>
    </source>
</evidence>
<name>A0A1Y2PF44_9FLAO</name>
<comment type="similarity">
    <text evidence="1">Belongs to the sigma-70 factor family. ECF subfamily.</text>
</comment>
<dbReference type="InterPro" id="IPR013325">
    <property type="entry name" value="RNA_pol_sigma_r2"/>
</dbReference>
<dbReference type="SUPFAM" id="SSF88659">
    <property type="entry name" value="Sigma3 and sigma4 domains of RNA polymerase sigma factors"/>
    <property type="match status" value="1"/>
</dbReference>
<dbReference type="InterPro" id="IPR013249">
    <property type="entry name" value="RNA_pol_sigma70_r4_t2"/>
</dbReference>
<evidence type="ECO:0000259" key="6">
    <source>
        <dbReference type="Pfam" id="PF08281"/>
    </source>
</evidence>
<protein>
    <submittedName>
        <fullName evidence="7">RNA polymerase sigma70 factor</fullName>
    </submittedName>
</protein>
<evidence type="ECO:0000256" key="3">
    <source>
        <dbReference type="ARBA" id="ARBA00023082"/>
    </source>
</evidence>
<dbReference type="GO" id="GO:0006352">
    <property type="term" value="P:DNA-templated transcription initiation"/>
    <property type="evidence" value="ECO:0007669"/>
    <property type="project" value="InterPro"/>
</dbReference>
<dbReference type="Pfam" id="PF08281">
    <property type="entry name" value="Sigma70_r4_2"/>
    <property type="match status" value="1"/>
</dbReference>
<dbReference type="NCBIfam" id="TIGR02937">
    <property type="entry name" value="sigma70-ECF"/>
    <property type="match status" value="1"/>
</dbReference>
<dbReference type="SUPFAM" id="SSF88946">
    <property type="entry name" value="Sigma2 domain of RNA polymerase sigma factors"/>
    <property type="match status" value="1"/>
</dbReference>
<comment type="caution">
    <text evidence="7">The sequence shown here is derived from an EMBL/GenBank/DDBJ whole genome shotgun (WGS) entry which is preliminary data.</text>
</comment>
<dbReference type="EMBL" id="LAPZ01000002">
    <property type="protein sequence ID" value="OSY89055.1"/>
    <property type="molecule type" value="Genomic_DNA"/>
</dbReference>
<evidence type="ECO:0000256" key="4">
    <source>
        <dbReference type="ARBA" id="ARBA00023163"/>
    </source>
</evidence>
<dbReference type="AlphaFoldDB" id="A0A1Y2PF44"/>
<dbReference type="InParanoid" id="A0A1Y2PF44"/>
<accession>A0A1Y2PF44</accession>
<dbReference type="STRING" id="1635173.WH52_03065"/>
<reference evidence="7 8" key="1">
    <citation type="submission" date="2015-03" db="EMBL/GenBank/DDBJ databases">
        <title>Genome sequence of Tenacibaculum sp. S2-2, isolated from intestinal microbiota of sea cucumber, Apostichopus japonicas.</title>
        <authorList>
            <person name="Shao Z."/>
            <person name="Wang L."/>
            <person name="Li X."/>
        </authorList>
    </citation>
    <scope>NUCLEOTIDE SEQUENCE [LARGE SCALE GENOMIC DNA]</scope>
    <source>
        <strain evidence="7 8">S2-2</strain>
    </source>
</reference>
<keyword evidence="4" id="KW-0804">Transcription</keyword>
<evidence type="ECO:0000313" key="7">
    <source>
        <dbReference type="EMBL" id="OSY89055.1"/>
    </source>
</evidence>
<dbReference type="Gene3D" id="1.10.10.10">
    <property type="entry name" value="Winged helix-like DNA-binding domain superfamily/Winged helix DNA-binding domain"/>
    <property type="match status" value="1"/>
</dbReference>
<dbReference type="InterPro" id="IPR013324">
    <property type="entry name" value="RNA_pol_sigma_r3/r4-like"/>
</dbReference>
<dbReference type="InterPro" id="IPR014284">
    <property type="entry name" value="RNA_pol_sigma-70_dom"/>
</dbReference>
<evidence type="ECO:0000259" key="5">
    <source>
        <dbReference type="Pfam" id="PF04542"/>
    </source>
</evidence>